<dbReference type="GeneID" id="89453989"/>
<dbReference type="PANTHER" id="PTHR42873:SF1">
    <property type="entry name" value="S-ADENOSYLMETHIONINE-DEPENDENT METHYLTRANSFERASE DOMAIN-CONTAINING PROTEIN"/>
    <property type="match status" value="1"/>
</dbReference>
<comment type="subcellular location">
    <subcellularLocation>
        <location evidence="1">Cytoplasm</location>
    </subcellularLocation>
</comment>
<dbReference type="InterPro" id="IPR036974">
    <property type="entry name" value="PUA_sf"/>
</dbReference>
<keyword evidence="5" id="KW-0949">S-adenosyl-L-methionine</keyword>
<evidence type="ECO:0000256" key="4">
    <source>
        <dbReference type="ARBA" id="ARBA00022679"/>
    </source>
</evidence>
<dbReference type="Proteomes" id="UP000002297">
    <property type="component" value="Chromosome"/>
</dbReference>
<proteinExistence type="inferred from homology"/>
<dbReference type="GO" id="GO:0008168">
    <property type="term" value="F:methyltransferase activity"/>
    <property type="evidence" value="ECO:0007669"/>
    <property type="project" value="UniProtKB-KW"/>
</dbReference>
<keyword evidence="3" id="KW-0489">Methyltransferase</keyword>
<name>A3U9Y5_CROAH</name>
<organism evidence="9 10">
    <name type="scientific">Croceibacter atlanticus (strain ATCC BAA-628 / JCM 21780 / CIP 108009 / IAM 15332 / KCTC 12090 / HTCC2559)</name>
    <dbReference type="NCBI Taxonomy" id="216432"/>
    <lineage>
        <taxon>Bacteria</taxon>
        <taxon>Pseudomonadati</taxon>
        <taxon>Bacteroidota</taxon>
        <taxon>Flavobacteriia</taxon>
        <taxon>Flavobacteriales</taxon>
        <taxon>Flavobacteriaceae</taxon>
        <taxon>Croceibacter</taxon>
    </lineage>
</organism>
<evidence type="ECO:0000256" key="2">
    <source>
        <dbReference type="ARBA" id="ARBA00022490"/>
    </source>
</evidence>
<dbReference type="InterPro" id="IPR041532">
    <property type="entry name" value="RlmI-like_PUA"/>
</dbReference>
<dbReference type="CDD" id="cd11572">
    <property type="entry name" value="RlmI_M_like"/>
    <property type="match status" value="1"/>
</dbReference>
<dbReference type="GO" id="GO:0016852">
    <property type="term" value="F:sirohydrochlorin cobaltochelatase activity"/>
    <property type="evidence" value="ECO:0007669"/>
    <property type="project" value="InterPro"/>
</dbReference>
<dbReference type="PANTHER" id="PTHR42873">
    <property type="entry name" value="RIBOSOMAL RNA LARGE SUBUNIT METHYLTRANSFERASE"/>
    <property type="match status" value="1"/>
</dbReference>
<dbReference type="SUPFAM" id="SSF53335">
    <property type="entry name" value="S-adenosyl-L-methionine-dependent methyltransferases"/>
    <property type="match status" value="1"/>
</dbReference>
<dbReference type="Pfam" id="PF17785">
    <property type="entry name" value="PUA_3"/>
    <property type="match status" value="1"/>
</dbReference>
<evidence type="ECO:0000256" key="5">
    <source>
        <dbReference type="ARBA" id="ARBA00022691"/>
    </source>
</evidence>
<dbReference type="OrthoDB" id="9805492at2"/>
<evidence type="ECO:0000256" key="1">
    <source>
        <dbReference type="ARBA" id="ARBA00004496"/>
    </source>
</evidence>
<dbReference type="STRING" id="216432.CA2559_11313"/>
<evidence type="ECO:0000313" key="10">
    <source>
        <dbReference type="Proteomes" id="UP000002297"/>
    </source>
</evidence>
<feature type="domain" description="RlmI-like PUA" evidence="8">
    <location>
        <begin position="20"/>
        <end position="83"/>
    </location>
</feature>
<evidence type="ECO:0008006" key="11">
    <source>
        <dbReference type="Google" id="ProtNLM"/>
    </source>
</evidence>
<dbReference type="HOGENOM" id="CLU_014042_0_0_10"/>
<dbReference type="Gene3D" id="3.30.750.80">
    <property type="entry name" value="RNA methyltransferase domain (HRMD) like"/>
    <property type="match status" value="1"/>
</dbReference>
<dbReference type="InterPro" id="IPR015947">
    <property type="entry name" value="PUA-like_sf"/>
</dbReference>
<comment type="similarity">
    <text evidence="6">Belongs to the methyltransferase superfamily. RlmI family.</text>
</comment>
<sequence>MVEASQFTHLPKIKTQRIAVKLNKTAQGLVKQGHPWVFSDSIVKESHSPKSGDLAIIYDNHTNKLIALGLYDIDSPIKIKVLHNGSPATINSSFFESKIHTAYGKRLDLLDTNTNAYRLLFGENDNMPSFIADVYANVLVIKLYSEMWLPYLSDILPHLINTTQVKTVVLRLSRKLDQLLTTKGLSDGSILYGKLEDEEVHFFEHGINFKANVIKGHKTGYFLDHRYNRKRVGELSKGKSVLDVFSYAGGFSVHALAKGAKDVTSLDISAQALAVAKENATLNDHKGTHHIIEGDAFEKLQQLIQKNRKFDVVVIDPPSFAKKATDVEKALKKYAQLAKMGVQVVSKNGILVLASCSSRVEAQDFYAMAEKALKQQNVIYKVLDRTAHDDDHPISFAEGAYLKTIYFKISQ</sequence>
<dbReference type="EMBL" id="CP002046">
    <property type="protein sequence ID" value="EAP86621.1"/>
    <property type="molecule type" value="Genomic_DNA"/>
</dbReference>
<evidence type="ECO:0000256" key="6">
    <source>
        <dbReference type="ARBA" id="ARBA00038091"/>
    </source>
</evidence>
<dbReference type="Gene3D" id="3.40.50.150">
    <property type="entry name" value="Vaccinia Virus protein VP39"/>
    <property type="match status" value="1"/>
</dbReference>
<dbReference type="GO" id="GO:0003723">
    <property type="term" value="F:RNA binding"/>
    <property type="evidence" value="ECO:0007669"/>
    <property type="project" value="InterPro"/>
</dbReference>
<keyword evidence="4" id="KW-0808">Transferase</keyword>
<dbReference type="KEGG" id="cat:CA2559_11313"/>
<evidence type="ECO:0000256" key="3">
    <source>
        <dbReference type="ARBA" id="ARBA00022603"/>
    </source>
</evidence>
<keyword evidence="2" id="KW-0963">Cytoplasm</keyword>
<accession>A3U9Y5</accession>
<dbReference type="GO" id="GO:0032259">
    <property type="term" value="P:methylation"/>
    <property type="evidence" value="ECO:0007669"/>
    <property type="project" value="UniProtKB-KW"/>
</dbReference>
<dbReference type="InterPro" id="IPR019614">
    <property type="entry name" value="SAM-dep_methyl-trfase"/>
</dbReference>
<dbReference type="CDD" id="cd21153">
    <property type="entry name" value="PUA_RlmI"/>
    <property type="match status" value="1"/>
</dbReference>
<dbReference type="CDD" id="cd02440">
    <property type="entry name" value="AdoMet_MTases"/>
    <property type="match status" value="1"/>
</dbReference>
<dbReference type="Gene3D" id="2.30.130.10">
    <property type="entry name" value="PUA domain"/>
    <property type="match status" value="1"/>
</dbReference>
<dbReference type="AlphaFoldDB" id="A3U9Y5"/>
<reference evidence="9 10" key="1">
    <citation type="journal article" date="2010" name="J. Bacteriol.">
        <title>The complete genome sequence of Croceibacter atlanticus HTCC2559T.</title>
        <authorList>
            <person name="Oh H.M."/>
            <person name="Kang I."/>
            <person name="Ferriera S."/>
            <person name="Giovannoni S.J."/>
            <person name="Cho J.C."/>
        </authorList>
    </citation>
    <scope>NUCLEOTIDE SEQUENCE [LARGE SCALE GENOMIC DNA]</scope>
    <source>
        <strain evidence="10">ATCC BAA-628 / HTCC2559 / KCTC 12090</strain>
    </source>
</reference>
<dbReference type="Pfam" id="PF10672">
    <property type="entry name" value="Methyltrans_SAM"/>
    <property type="match status" value="1"/>
</dbReference>
<evidence type="ECO:0000259" key="7">
    <source>
        <dbReference type="Pfam" id="PF10672"/>
    </source>
</evidence>
<dbReference type="InterPro" id="IPR029063">
    <property type="entry name" value="SAM-dependent_MTases_sf"/>
</dbReference>
<protein>
    <recommendedName>
        <fullName evidence="11">PUA domain-containing protein</fullName>
    </recommendedName>
</protein>
<dbReference type="eggNOG" id="COG1092">
    <property type="taxonomic scope" value="Bacteria"/>
</dbReference>
<evidence type="ECO:0000313" key="9">
    <source>
        <dbReference type="EMBL" id="EAP86621.1"/>
    </source>
</evidence>
<feature type="domain" description="S-adenosylmethionine-dependent methyltransferase" evidence="7">
    <location>
        <begin position="198"/>
        <end position="331"/>
    </location>
</feature>
<gene>
    <name evidence="9" type="ordered locus">CA2559_11313</name>
</gene>
<keyword evidence="10" id="KW-1185">Reference proteome</keyword>
<dbReference type="GO" id="GO:0005737">
    <property type="term" value="C:cytoplasm"/>
    <property type="evidence" value="ECO:0007669"/>
    <property type="project" value="UniProtKB-SubCell"/>
</dbReference>
<evidence type="ECO:0000259" key="8">
    <source>
        <dbReference type="Pfam" id="PF17785"/>
    </source>
</evidence>
<dbReference type="GO" id="GO:0019251">
    <property type="term" value="P:anaerobic cobalamin biosynthetic process"/>
    <property type="evidence" value="ECO:0007669"/>
    <property type="project" value="InterPro"/>
</dbReference>
<dbReference type="RefSeq" id="WP_013188002.1">
    <property type="nucleotide sequence ID" value="NC_014230.1"/>
</dbReference>
<dbReference type="SUPFAM" id="SSF88697">
    <property type="entry name" value="PUA domain-like"/>
    <property type="match status" value="1"/>
</dbReference>